<dbReference type="PIRSF" id="PIRSF005378">
    <property type="entry name" value="RNA3'_term_phos_cycl_euk"/>
    <property type="match status" value="1"/>
</dbReference>
<evidence type="ECO:0000256" key="2">
    <source>
        <dbReference type="ARBA" id="ARBA00021428"/>
    </source>
</evidence>
<dbReference type="GO" id="GO:0005737">
    <property type="term" value="C:cytoplasm"/>
    <property type="evidence" value="ECO:0007669"/>
    <property type="project" value="UniProtKB-SubCell"/>
</dbReference>
<dbReference type="PANTHER" id="PTHR11096:SF0">
    <property type="entry name" value="RNA 3'-TERMINAL PHOSPHATE CYCLASE"/>
    <property type="match status" value="1"/>
</dbReference>
<dbReference type="GO" id="GO:0006396">
    <property type="term" value="P:RNA processing"/>
    <property type="evidence" value="ECO:0007669"/>
    <property type="project" value="UniProtKB-UniRule"/>
</dbReference>
<dbReference type="Pfam" id="PF05189">
    <property type="entry name" value="RTC_insert"/>
    <property type="match status" value="1"/>
</dbReference>
<dbReference type="GO" id="GO:0003963">
    <property type="term" value="F:RNA-3'-phosphate cyclase activity"/>
    <property type="evidence" value="ECO:0007669"/>
    <property type="project" value="UniProtKB-UniRule"/>
</dbReference>
<gene>
    <name evidence="5 9" type="primary">rtcA</name>
    <name evidence="9" type="ORF">OB919_06225</name>
</gene>
<evidence type="ECO:0000259" key="8">
    <source>
        <dbReference type="Pfam" id="PF05189"/>
    </source>
</evidence>
<dbReference type="Proteomes" id="UP001321047">
    <property type="component" value="Unassembled WGS sequence"/>
</dbReference>
<dbReference type="NCBIfam" id="TIGR03399">
    <property type="entry name" value="RNA_3prim_cycl"/>
    <property type="match status" value="1"/>
</dbReference>
<evidence type="ECO:0000313" key="10">
    <source>
        <dbReference type="Proteomes" id="UP001321047"/>
    </source>
</evidence>
<dbReference type="Gene3D" id="3.30.360.20">
    <property type="entry name" value="RNA 3'-terminal phosphate cyclase, insert domain"/>
    <property type="match status" value="1"/>
</dbReference>
<evidence type="ECO:0000256" key="3">
    <source>
        <dbReference type="ARBA" id="ARBA00022598"/>
    </source>
</evidence>
<feature type="domain" description="RNA 3'-terminal phosphate cyclase" evidence="7">
    <location>
        <begin position="9"/>
        <end position="348"/>
    </location>
</feature>
<dbReference type="InterPro" id="IPR017770">
    <property type="entry name" value="RNA3'_term_phos_cyc_type_1"/>
</dbReference>
<dbReference type="HAMAP" id="MF_00200">
    <property type="entry name" value="RTC"/>
    <property type="match status" value="1"/>
</dbReference>
<proteinExistence type="inferred from homology"/>
<keyword evidence="5" id="KW-0963">Cytoplasm</keyword>
<dbReference type="Gene3D" id="3.65.10.20">
    <property type="entry name" value="RNA 3'-terminal phosphate cyclase domain"/>
    <property type="match status" value="1"/>
</dbReference>
<dbReference type="SUPFAM" id="SSF55205">
    <property type="entry name" value="EPT/RTPC-like"/>
    <property type="match status" value="1"/>
</dbReference>
<evidence type="ECO:0000256" key="4">
    <source>
        <dbReference type="ARBA" id="ARBA00022741"/>
    </source>
</evidence>
<keyword evidence="3 5" id="KW-0436">Ligase</keyword>
<feature type="binding site" evidence="5">
    <location>
        <position position="101"/>
    </location>
    <ligand>
        <name>ATP</name>
        <dbReference type="ChEBI" id="CHEBI:30616"/>
    </ligand>
</feature>
<dbReference type="EC" id="6.5.1.4" evidence="5 6"/>
<feature type="active site" description="Tele-AMP-histidine intermediate" evidence="5">
    <location>
        <position position="337"/>
    </location>
</feature>
<keyword evidence="4 5" id="KW-0547">Nucleotide-binding</keyword>
<comment type="catalytic activity">
    <reaction evidence="5">
        <text>a 3'-end 3'-phospho-ribonucleotide-RNA + ATP = a 3'-end 2',3'-cyclophospho-ribonucleotide-RNA + AMP + diphosphate</text>
        <dbReference type="Rhea" id="RHEA:23976"/>
        <dbReference type="Rhea" id="RHEA-COMP:10463"/>
        <dbReference type="Rhea" id="RHEA-COMP:10464"/>
        <dbReference type="ChEBI" id="CHEBI:30616"/>
        <dbReference type="ChEBI" id="CHEBI:33019"/>
        <dbReference type="ChEBI" id="CHEBI:83062"/>
        <dbReference type="ChEBI" id="CHEBI:83064"/>
        <dbReference type="ChEBI" id="CHEBI:456215"/>
        <dbReference type="EC" id="6.5.1.4"/>
    </reaction>
</comment>
<evidence type="ECO:0000259" key="7">
    <source>
        <dbReference type="Pfam" id="PF01137"/>
    </source>
</evidence>
<dbReference type="InterPro" id="IPR023797">
    <property type="entry name" value="RNA3'_phos_cyclase_dom"/>
</dbReference>
<dbReference type="NCBIfam" id="NF003246">
    <property type="entry name" value="PRK04204.1-2"/>
    <property type="match status" value="1"/>
</dbReference>
<dbReference type="EMBL" id="JAOPJZ010000003">
    <property type="protein sequence ID" value="MCU4751576.1"/>
    <property type="molecule type" value="Genomic_DNA"/>
</dbReference>
<evidence type="ECO:0000256" key="6">
    <source>
        <dbReference type="NCBIfam" id="TIGR03399"/>
    </source>
</evidence>
<sequence length="372" mass="39630">MHTLDGSDAGGQFLRRTLTLSALENEPVRLEHIRGDRPTPGLANQHLAAVETMADVCDADVTGAERESQTVEFDPSTTSGISGGEYHVSVGTAGSLTLLFDTLLSLAARLEAPLAVTATGGTDVKWSPSVDYFRRVKLPLLRRHGLQAALEVERRGFYPAGGGRLRLQVAPSTFQPLSLERRGPLTGIAVFSTEADSLADANVAERQAGGALERLQLSSRWSEEDGNGDDTVPIRERVETTAQTRCPGSVIVIALEFAVGSAAEKSSSTTDHFWPLAGASALGEPGKPAERVGEEAADEALELLETPGTVDRYLGDQLLEHLAIGGGQLRIPDPTAHVETSLRLLEAFDYNIDSKETDDGSVHLDAAGTPFR</sequence>
<dbReference type="InterPro" id="IPR036553">
    <property type="entry name" value="RPTC_insert"/>
</dbReference>
<feature type="domain" description="RNA 3'-terminal phosphate cyclase insert" evidence="8">
    <location>
        <begin position="181"/>
        <end position="304"/>
    </location>
</feature>
<protein>
    <recommendedName>
        <fullName evidence="2 5">RNA 3'-terminal phosphate cyclase</fullName>
        <shortName evidence="5">RNA cyclase</shortName>
        <shortName evidence="5">RNA-3'-phosphate cyclase</shortName>
        <ecNumber evidence="5 6">6.5.1.4</ecNumber>
    </recommendedName>
</protein>
<comment type="similarity">
    <text evidence="1 5">Belongs to the RNA 3'-terminal cyclase family. Type 1 subfamily.</text>
</comment>
<name>A0AAP2Z6K9_9EURY</name>
<reference evidence="9 10" key="1">
    <citation type="submission" date="2022-09" db="EMBL/GenBank/DDBJ databases">
        <title>Enrichment on poylsaccharides allowed isolation of novel metabolic and taxonomic groups of Haloarchaea.</title>
        <authorList>
            <person name="Sorokin D.Y."/>
            <person name="Elcheninov A.G."/>
            <person name="Khizhniak T.V."/>
            <person name="Kolganova T.V."/>
            <person name="Kublanov I.V."/>
        </authorList>
    </citation>
    <scope>NUCLEOTIDE SEQUENCE [LARGE SCALE GENOMIC DNA]</scope>
    <source>
        <strain evidence="9 10">AArc-curdl1</strain>
    </source>
</reference>
<dbReference type="GO" id="GO:0005524">
    <property type="term" value="F:ATP binding"/>
    <property type="evidence" value="ECO:0007669"/>
    <property type="project" value="UniProtKB-KW"/>
</dbReference>
<evidence type="ECO:0000256" key="1">
    <source>
        <dbReference type="ARBA" id="ARBA00009206"/>
    </source>
</evidence>
<dbReference type="PROSITE" id="PS01287">
    <property type="entry name" value="RTC"/>
    <property type="match status" value="1"/>
</dbReference>
<feature type="binding site" evidence="5">
    <location>
        <begin position="313"/>
        <end position="317"/>
    </location>
    <ligand>
        <name>ATP</name>
        <dbReference type="ChEBI" id="CHEBI:30616"/>
    </ligand>
</feature>
<dbReference type="InterPro" id="IPR020719">
    <property type="entry name" value="RNA3'_term_phos_cycl-like_CS"/>
</dbReference>
<dbReference type="InterPro" id="IPR013792">
    <property type="entry name" value="RNA3'P_cycl/enolpyr_Trfase_a/b"/>
</dbReference>
<dbReference type="InterPro" id="IPR000228">
    <property type="entry name" value="RNA3'_term_phos_cyc"/>
</dbReference>
<evidence type="ECO:0000313" key="9">
    <source>
        <dbReference type="EMBL" id="MCU4751576.1"/>
    </source>
</evidence>
<keyword evidence="10" id="KW-1185">Reference proteome</keyword>
<dbReference type="InterPro" id="IPR013791">
    <property type="entry name" value="RNA3'-term_phos_cycl_insert"/>
</dbReference>
<keyword evidence="5" id="KW-0067">ATP-binding</keyword>
<dbReference type="Pfam" id="PF01137">
    <property type="entry name" value="RTC"/>
    <property type="match status" value="1"/>
</dbReference>
<dbReference type="SUPFAM" id="SSF52913">
    <property type="entry name" value="RNA 3'-terminal phosphate cyclase, RPTC, insert domain"/>
    <property type="match status" value="1"/>
</dbReference>
<dbReference type="PANTHER" id="PTHR11096">
    <property type="entry name" value="RNA 3' TERMINAL PHOSPHATE CYCLASE"/>
    <property type="match status" value="1"/>
</dbReference>
<comment type="subcellular location">
    <subcellularLocation>
        <location evidence="5">Cytoplasm</location>
    </subcellularLocation>
</comment>
<comment type="function">
    <text evidence="5">Catalyzes the conversion of 3'-phosphate to a 2',3'-cyclic phosphodiester at the end of RNA. The mechanism of action of the enzyme occurs in 3 steps: (A) adenylation of the enzyme by ATP; (B) transfer of adenylate to an RNA-N3'P to produce RNA-N3'PP5'A; (C) and attack of the adjacent 2'-hydroxyl on the 3'-phosphorus in the diester linkage to produce the cyclic end product. The biological role of this enzyme is unknown but it is likely to function in some aspects of cellular RNA processing.</text>
</comment>
<organism evidence="9 10">
    <name type="scientific">Natronosalvus hydrolyticus</name>
    <dbReference type="NCBI Taxonomy" id="2979988"/>
    <lineage>
        <taxon>Archaea</taxon>
        <taxon>Methanobacteriati</taxon>
        <taxon>Methanobacteriota</taxon>
        <taxon>Stenosarchaea group</taxon>
        <taxon>Halobacteria</taxon>
        <taxon>Halobacteriales</taxon>
        <taxon>Natrialbaceae</taxon>
        <taxon>Natronosalvus</taxon>
    </lineage>
</organism>
<comment type="caution">
    <text evidence="9">The sequence shown here is derived from an EMBL/GenBank/DDBJ whole genome shotgun (WGS) entry which is preliminary data.</text>
</comment>
<dbReference type="InterPro" id="IPR037136">
    <property type="entry name" value="RNA3'_phos_cyclase_dom_sf"/>
</dbReference>
<dbReference type="AlphaFoldDB" id="A0AAP2Z6K9"/>
<accession>A0AAP2Z6K9</accession>
<evidence type="ECO:0000256" key="5">
    <source>
        <dbReference type="HAMAP-Rule" id="MF_00200"/>
    </source>
</evidence>
<dbReference type="RefSeq" id="WP_342807503.1">
    <property type="nucleotide sequence ID" value="NZ_JAOPJZ010000003.1"/>
</dbReference>